<dbReference type="HOGENOM" id="CLU_1928459_0_0_1"/>
<dbReference type="AlphaFoldDB" id="A0A0C3NBR4"/>
<dbReference type="EMBL" id="KN832014">
    <property type="protein sequence ID" value="KIN98569.1"/>
    <property type="molecule type" value="Genomic_DNA"/>
</dbReference>
<evidence type="ECO:0000256" key="1">
    <source>
        <dbReference type="SAM" id="MobiDB-lite"/>
    </source>
</evidence>
<dbReference type="Proteomes" id="UP000054217">
    <property type="component" value="Unassembled WGS sequence"/>
</dbReference>
<gene>
    <name evidence="2" type="ORF">M404DRAFT_849557</name>
</gene>
<reference evidence="2 3" key="1">
    <citation type="submission" date="2014-04" db="EMBL/GenBank/DDBJ databases">
        <authorList>
            <consortium name="DOE Joint Genome Institute"/>
            <person name="Kuo A."/>
            <person name="Kohler A."/>
            <person name="Costa M.D."/>
            <person name="Nagy L.G."/>
            <person name="Floudas D."/>
            <person name="Copeland A."/>
            <person name="Barry K.W."/>
            <person name="Cichocki N."/>
            <person name="Veneault-Fourrey C."/>
            <person name="LaButti K."/>
            <person name="Lindquist E.A."/>
            <person name="Lipzen A."/>
            <person name="Lundell T."/>
            <person name="Morin E."/>
            <person name="Murat C."/>
            <person name="Sun H."/>
            <person name="Tunlid A."/>
            <person name="Henrissat B."/>
            <person name="Grigoriev I.V."/>
            <person name="Hibbett D.S."/>
            <person name="Martin F."/>
            <person name="Nordberg H.P."/>
            <person name="Cantor M.N."/>
            <person name="Hua S.X."/>
        </authorList>
    </citation>
    <scope>NUCLEOTIDE SEQUENCE [LARGE SCALE GENOMIC DNA]</scope>
    <source>
        <strain evidence="2 3">Marx 270</strain>
    </source>
</reference>
<proteinExistence type="predicted"/>
<organism evidence="2 3">
    <name type="scientific">Pisolithus tinctorius Marx 270</name>
    <dbReference type="NCBI Taxonomy" id="870435"/>
    <lineage>
        <taxon>Eukaryota</taxon>
        <taxon>Fungi</taxon>
        <taxon>Dikarya</taxon>
        <taxon>Basidiomycota</taxon>
        <taxon>Agaricomycotina</taxon>
        <taxon>Agaricomycetes</taxon>
        <taxon>Agaricomycetidae</taxon>
        <taxon>Boletales</taxon>
        <taxon>Sclerodermatineae</taxon>
        <taxon>Pisolithaceae</taxon>
        <taxon>Pisolithus</taxon>
    </lineage>
</organism>
<sequence length="131" mass="13834">MLDKIIIASEPERPGHYGGPATFLPSSSAIASAFPPQAPGANAIPPDDQIILPEPVVHAFNAGIMFRTTNLQLHPHEPEVLPHPDNANHDSYMLANVLGPKVPLSQAPDGGPVNNVPDISDDETTDPSPDL</sequence>
<keyword evidence="3" id="KW-1185">Reference proteome</keyword>
<reference evidence="3" key="2">
    <citation type="submission" date="2015-01" db="EMBL/GenBank/DDBJ databases">
        <title>Evolutionary Origins and Diversification of the Mycorrhizal Mutualists.</title>
        <authorList>
            <consortium name="DOE Joint Genome Institute"/>
            <consortium name="Mycorrhizal Genomics Consortium"/>
            <person name="Kohler A."/>
            <person name="Kuo A."/>
            <person name="Nagy L.G."/>
            <person name="Floudas D."/>
            <person name="Copeland A."/>
            <person name="Barry K.W."/>
            <person name="Cichocki N."/>
            <person name="Veneault-Fourrey C."/>
            <person name="LaButti K."/>
            <person name="Lindquist E.A."/>
            <person name="Lipzen A."/>
            <person name="Lundell T."/>
            <person name="Morin E."/>
            <person name="Murat C."/>
            <person name="Riley R."/>
            <person name="Ohm R."/>
            <person name="Sun H."/>
            <person name="Tunlid A."/>
            <person name="Henrissat B."/>
            <person name="Grigoriev I.V."/>
            <person name="Hibbett D.S."/>
            <person name="Martin F."/>
        </authorList>
    </citation>
    <scope>NUCLEOTIDE SEQUENCE [LARGE SCALE GENOMIC DNA]</scope>
    <source>
        <strain evidence="3">Marx 270</strain>
    </source>
</reference>
<feature type="region of interest" description="Disordered" evidence="1">
    <location>
        <begin position="99"/>
        <end position="131"/>
    </location>
</feature>
<dbReference type="InParanoid" id="A0A0C3NBR4"/>
<name>A0A0C3NBR4_PISTI</name>
<evidence type="ECO:0000313" key="3">
    <source>
        <dbReference type="Proteomes" id="UP000054217"/>
    </source>
</evidence>
<evidence type="ECO:0000313" key="2">
    <source>
        <dbReference type="EMBL" id="KIN98569.1"/>
    </source>
</evidence>
<protein>
    <submittedName>
        <fullName evidence="2">Uncharacterized protein</fullName>
    </submittedName>
</protein>
<accession>A0A0C3NBR4</accession>